<sequence>MTTIITSGLAAGLPFLATAVADASDQGTSTTVVSSQVHLGPRAVSAQLRQGAHDASSSAESAVAAAAAIDERDRAEGDGATCAANITGATARVATISFDGGAITGTSSDDLAEFATRFNEIRVENCLDPVPVENFRYGACMEQRLVWMAEDPSTDPASAWGHEGSVRSDGVPSVGCDGNLAGGSDNTGVTVAQKWWDSPAHRASLYRPDIAEVDDDVCVVFAMTHGGIPNEPASFARAAARWTHCSEL</sequence>
<gene>
    <name evidence="3" type="ORF">DDQ50_04780</name>
</gene>
<dbReference type="OrthoDB" id="5116821at2"/>
<name>A0A2V1HU00_9MICO</name>
<protein>
    <recommendedName>
        <fullName evidence="5">SCP domain-containing protein</fullName>
    </recommendedName>
</protein>
<dbReference type="AlphaFoldDB" id="A0A2V1HU00"/>
<feature type="signal peptide" evidence="2">
    <location>
        <begin position="1"/>
        <end position="23"/>
    </location>
</feature>
<accession>A0A2V1HU00</accession>
<evidence type="ECO:0008006" key="5">
    <source>
        <dbReference type="Google" id="ProtNLM"/>
    </source>
</evidence>
<feature type="chain" id="PRO_5016140244" description="SCP domain-containing protein" evidence="2">
    <location>
        <begin position="24"/>
        <end position="248"/>
    </location>
</feature>
<comment type="caution">
    <text evidence="3">The sequence shown here is derived from an EMBL/GenBank/DDBJ whole genome shotgun (WGS) entry which is preliminary data.</text>
</comment>
<dbReference type="RefSeq" id="WP_116755525.1">
    <property type="nucleotide sequence ID" value="NZ_JBHUEX010000001.1"/>
</dbReference>
<evidence type="ECO:0000256" key="2">
    <source>
        <dbReference type="SAM" id="SignalP"/>
    </source>
</evidence>
<feature type="region of interest" description="Disordered" evidence="1">
    <location>
        <begin position="156"/>
        <end position="179"/>
    </location>
</feature>
<evidence type="ECO:0000313" key="4">
    <source>
        <dbReference type="Proteomes" id="UP000244893"/>
    </source>
</evidence>
<reference evidence="3 4" key="1">
    <citation type="submission" date="2018-05" db="EMBL/GenBank/DDBJ databases">
        <title>Amnibacterium sp. M8JJ-5, whole genome shotgun sequence.</title>
        <authorList>
            <person name="Tuo L."/>
        </authorList>
    </citation>
    <scope>NUCLEOTIDE SEQUENCE [LARGE SCALE GENOMIC DNA]</scope>
    <source>
        <strain evidence="3 4">M8JJ-5</strain>
    </source>
</reference>
<organism evidence="3 4">
    <name type="scientific">Amnibacterium flavum</name>
    <dbReference type="NCBI Taxonomy" id="2173173"/>
    <lineage>
        <taxon>Bacteria</taxon>
        <taxon>Bacillati</taxon>
        <taxon>Actinomycetota</taxon>
        <taxon>Actinomycetes</taxon>
        <taxon>Micrococcales</taxon>
        <taxon>Microbacteriaceae</taxon>
        <taxon>Amnibacterium</taxon>
    </lineage>
</organism>
<keyword evidence="4" id="KW-1185">Reference proteome</keyword>
<dbReference type="Proteomes" id="UP000244893">
    <property type="component" value="Unassembled WGS sequence"/>
</dbReference>
<evidence type="ECO:0000256" key="1">
    <source>
        <dbReference type="SAM" id="MobiDB-lite"/>
    </source>
</evidence>
<evidence type="ECO:0000313" key="3">
    <source>
        <dbReference type="EMBL" id="PVZ95791.1"/>
    </source>
</evidence>
<keyword evidence="2" id="KW-0732">Signal</keyword>
<proteinExistence type="predicted"/>
<dbReference type="EMBL" id="QEOP01000001">
    <property type="protein sequence ID" value="PVZ95791.1"/>
    <property type="molecule type" value="Genomic_DNA"/>
</dbReference>